<dbReference type="GO" id="GO:0005829">
    <property type="term" value="C:cytosol"/>
    <property type="evidence" value="ECO:0007669"/>
    <property type="project" value="TreeGrafter"/>
</dbReference>
<dbReference type="GO" id="GO:0035870">
    <property type="term" value="F:dITP diphosphatase activity"/>
    <property type="evidence" value="ECO:0007669"/>
    <property type="project" value="UniProtKB-UniRule"/>
</dbReference>
<dbReference type="GO" id="GO:0009117">
    <property type="term" value="P:nucleotide metabolic process"/>
    <property type="evidence" value="ECO:0007669"/>
    <property type="project" value="UniProtKB-KW"/>
</dbReference>
<organism evidence="12 13">
    <name type="scientific">Chryseotalea sanaruensis</name>
    <dbReference type="NCBI Taxonomy" id="2482724"/>
    <lineage>
        <taxon>Bacteria</taxon>
        <taxon>Pseudomonadati</taxon>
        <taxon>Bacteroidota</taxon>
        <taxon>Cytophagia</taxon>
        <taxon>Cytophagales</taxon>
        <taxon>Chryseotaleaceae</taxon>
        <taxon>Chryseotalea</taxon>
    </lineage>
</organism>
<sequence length="194" mass="21736">MNSICFATNNQHKLEEVRHALVPDFLVLSLQEINCNEELPETGNTLQANALQKADHVFKNYGITCFADDTGLEVEALNNEPGVYSARYAGPQRNNEQNIDLLLENLKSKNNRKAQFRTVICWRTAAGAQYFEGIVKGEIIDTRRGKGGFGYDAVFVPDGFTKTFAEMSMEEKNQLSHRGQAVKKLTAFLKESLS</sequence>
<evidence type="ECO:0000256" key="11">
    <source>
        <dbReference type="RuleBase" id="RU003781"/>
    </source>
</evidence>
<dbReference type="InterPro" id="IPR002637">
    <property type="entry name" value="RdgB/HAM1"/>
</dbReference>
<dbReference type="GO" id="GO:0036222">
    <property type="term" value="F:XTP diphosphatase activity"/>
    <property type="evidence" value="ECO:0007669"/>
    <property type="project" value="UniProtKB-UniRule"/>
</dbReference>
<keyword evidence="5 10" id="KW-0378">Hydrolase</keyword>
<keyword evidence="3 10" id="KW-0479">Metal-binding</keyword>
<evidence type="ECO:0000256" key="3">
    <source>
        <dbReference type="ARBA" id="ARBA00022723"/>
    </source>
</evidence>
<comment type="cofactor">
    <cofactor evidence="10">
        <name>Mg(2+)</name>
        <dbReference type="ChEBI" id="CHEBI:18420"/>
    </cofactor>
    <text evidence="10">Binds 1 Mg(2+) ion per subunit.</text>
</comment>
<protein>
    <recommendedName>
        <fullName evidence="10">dITP/XTP pyrophosphatase</fullName>
        <ecNumber evidence="10">3.6.1.66</ecNumber>
    </recommendedName>
    <alternativeName>
        <fullName evidence="10">Non-canonical purine NTP pyrophosphatase</fullName>
    </alternativeName>
    <alternativeName>
        <fullName evidence="10">Non-standard purine NTP pyrophosphatase</fullName>
    </alternativeName>
    <alternativeName>
        <fullName evidence="10">Nucleoside-triphosphate diphosphatase</fullName>
    </alternativeName>
    <alternativeName>
        <fullName evidence="10">Nucleoside-triphosphate pyrophosphatase</fullName>
        <shortName evidence="10">NTPase</shortName>
    </alternativeName>
</protein>
<dbReference type="SUPFAM" id="SSF52972">
    <property type="entry name" value="ITPase-like"/>
    <property type="match status" value="1"/>
</dbReference>
<accession>A0A401UAX3</accession>
<comment type="catalytic activity">
    <reaction evidence="10">
        <text>ITP + H2O = IMP + diphosphate + H(+)</text>
        <dbReference type="Rhea" id="RHEA:29399"/>
        <dbReference type="ChEBI" id="CHEBI:15377"/>
        <dbReference type="ChEBI" id="CHEBI:15378"/>
        <dbReference type="ChEBI" id="CHEBI:33019"/>
        <dbReference type="ChEBI" id="CHEBI:58053"/>
        <dbReference type="ChEBI" id="CHEBI:61402"/>
        <dbReference type="EC" id="3.6.1.66"/>
    </reaction>
</comment>
<dbReference type="GO" id="GO:0000166">
    <property type="term" value="F:nucleotide binding"/>
    <property type="evidence" value="ECO:0007669"/>
    <property type="project" value="UniProtKB-KW"/>
</dbReference>
<proteinExistence type="inferred from homology"/>
<evidence type="ECO:0000256" key="9">
    <source>
        <dbReference type="ARBA" id="ARBA00052017"/>
    </source>
</evidence>
<dbReference type="RefSeq" id="WP_127122676.1">
    <property type="nucleotide sequence ID" value="NZ_BHXQ01000004.1"/>
</dbReference>
<dbReference type="GO" id="GO:0009146">
    <property type="term" value="P:purine nucleoside triphosphate catabolic process"/>
    <property type="evidence" value="ECO:0007669"/>
    <property type="project" value="UniProtKB-UniRule"/>
</dbReference>
<dbReference type="Gene3D" id="3.90.950.10">
    <property type="match status" value="1"/>
</dbReference>
<dbReference type="HAMAP" id="MF_01405">
    <property type="entry name" value="Non_canon_purine_NTPase"/>
    <property type="match status" value="1"/>
</dbReference>
<dbReference type="Proteomes" id="UP000288227">
    <property type="component" value="Unassembled WGS sequence"/>
</dbReference>
<name>A0A401UAX3_9BACT</name>
<dbReference type="EMBL" id="BHXQ01000004">
    <property type="protein sequence ID" value="GCC52022.1"/>
    <property type="molecule type" value="Genomic_DNA"/>
</dbReference>
<dbReference type="CDD" id="cd00515">
    <property type="entry name" value="HAM1"/>
    <property type="match status" value="1"/>
</dbReference>
<comment type="subunit">
    <text evidence="2 10">Homodimer.</text>
</comment>
<evidence type="ECO:0000256" key="7">
    <source>
        <dbReference type="ARBA" id="ARBA00023080"/>
    </source>
</evidence>
<gene>
    <name evidence="12" type="ORF">SanaruYs_22540</name>
</gene>
<comment type="similarity">
    <text evidence="1 10 11">Belongs to the HAM1 NTPase family.</text>
</comment>
<keyword evidence="7 10" id="KW-0546">Nucleotide metabolism</keyword>
<dbReference type="Pfam" id="PF01725">
    <property type="entry name" value="Ham1p_like"/>
    <property type="match status" value="1"/>
</dbReference>
<evidence type="ECO:0000256" key="5">
    <source>
        <dbReference type="ARBA" id="ARBA00022801"/>
    </source>
</evidence>
<dbReference type="GO" id="GO:0017111">
    <property type="term" value="F:ribonucleoside triphosphate phosphatase activity"/>
    <property type="evidence" value="ECO:0007669"/>
    <property type="project" value="InterPro"/>
</dbReference>
<evidence type="ECO:0000256" key="6">
    <source>
        <dbReference type="ARBA" id="ARBA00022842"/>
    </source>
</evidence>
<dbReference type="PANTHER" id="PTHR11067">
    <property type="entry name" value="INOSINE TRIPHOSPHATE PYROPHOSPHATASE/HAM1 PROTEIN"/>
    <property type="match status" value="1"/>
</dbReference>
<evidence type="ECO:0000256" key="10">
    <source>
        <dbReference type="HAMAP-Rule" id="MF_01405"/>
    </source>
</evidence>
<dbReference type="FunFam" id="3.90.950.10:FF:000001">
    <property type="entry name" value="dITP/XTP pyrophosphatase"/>
    <property type="match status" value="1"/>
</dbReference>
<dbReference type="GO" id="GO:0046872">
    <property type="term" value="F:metal ion binding"/>
    <property type="evidence" value="ECO:0007669"/>
    <property type="project" value="UniProtKB-KW"/>
</dbReference>
<comment type="caution">
    <text evidence="12">The sequence shown here is derived from an EMBL/GenBank/DDBJ whole genome shotgun (WGS) entry which is preliminary data.</text>
</comment>
<feature type="binding site" evidence="10">
    <location>
        <position position="69"/>
    </location>
    <ligand>
        <name>Mg(2+)</name>
        <dbReference type="ChEBI" id="CHEBI:18420"/>
    </ligand>
</feature>
<keyword evidence="6 10" id="KW-0460">Magnesium</keyword>
<reference evidence="12 13" key="1">
    <citation type="submission" date="2018-11" db="EMBL/GenBank/DDBJ databases">
        <title>Chryseotalea sanarue gen. nov., sp., nov., a member of the family Cytophagaceae, isolated from a brackish lake in Hamamatsu Japan.</title>
        <authorList>
            <person name="Maejima Y."/>
            <person name="Iino T."/>
            <person name="Muraguchi Y."/>
            <person name="Fukuda K."/>
            <person name="Ohkuma M."/>
            <person name="Moriuchi R."/>
            <person name="Dohra H."/>
            <person name="Kimbara K."/>
            <person name="Shintani M."/>
        </authorList>
    </citation>
    <scope>NUCLEOTIDE SEQUENCE [LARGE SCALE GENOMIC DNA]</scope>
    <source>
        <strain evidence="12 13">Ys</strain>
    </source>
</reference>
<feature type="binding site" evidence="10">
    <location>
        <begin position="8"/>
        <end position="13"/>
    </location>
    <ligand>
        <name>substrate</name>
    </ligand>
</feature>
<evidence type="ECO:0000256" key="8">
    <source>
        <dbReference type="ARBA" id="ARBA00051875"/>
    </source>
</evidence>
<dbReference type="GO" id="GO:0036220">
    <property type="term" value="F:ITP diphosphatase activity"/>
    <property type="evidence" value="ECO:0007669"/>
    <property type="project" value="UniProtKB-UniRule"/>
</dbReference>
<feature type="binding site" evidence="10">
    <location>
        <begin position="177"/>
        <end position="178"/>
    </location>
    <ligand>
        <name>substrate</name>
    </ligand>
</feature>
<evidence type="ECO:0000256" key="2">
    <source>
        <dbReference type="ARBA" id="ARBA00011738"/>
    </source>
</evidence>
<evidence type="ECO:0000313" key="12">
    <source>
        <dbReference type="EMBL" id="GCC52022.1"/>
    </source>
</evidence>
<comment type="caution">
    <text evidence="10">Lacks conserved residue(s) required for the propagation of feature annotation.</text>
</comment>
<comment type="function">
    <text evidence="10">Pyrophosphatase that catalyzes the hydrolysis of nucleoside triphosphates to their monophosphate derivatives, with a high preference for the non-canonical purine nucleotides XTP (xanthosine triphosphate), dITP (deoxyinosine triphosphate) and ITP. Seems to function as a house-cleaning enzyme that removes non-canonical purine nucleotides from the nucleotide pool, thus preventing their incorporation into DNA/RNA and avoiding chromosomal lesions.</text>
</comment>
<dbReference type="InterPro" id="IPR029001">
    <property type="entry name" value="ITPase-like_fam"/>
</dbReference>
<dbReference type="NCBIfam" id="NF011398">
    <property type="entry name" value="PRK14823.1"/>
    <property type="match status" value="1"/>
</dbReference>
<comment type="catalytic activity">
    <reaction evidence="9 10">
        <text>XTP + H2O = XMP + diphosphate + H(+)</text>
        <dbReference type="Rhea" id="RHEA:28610"/>
        <dbReference type="ChEBI" id="CHEBI:15377"/>
        <dbReference type="ChEBI" id="CHEBI:15378"/>
        <dbReference type="ChEBI" id="CHEBI:33019"/>
        <dbReference type="ChEBI" id="CHEBI:57464"/>
        <dbReference type="ChEBI" id="CHEBI:61314"/>
        <dbReference type="EC" id="3.6.1.66"/>
    </reaction>
</comment>
<evidence type="ECO:0000256" key="4">
    <source>
        <dbReference type="ARBA" id="ARBA00022741"/>
    </source>
</evidence>
<feature type="binding site" evidence="10">
    <location>
        <position position="172"/>
    </location>
    <ligand>
        <name>substrate</name>
    </ligand>
</feature>
<dbReference type="OrthoDB" id="9807456at2"/>
<dbReference type="InterPro" id="IPR020922">
    <property type="entry name" value="dITP/XTP_pyrophosphatase"/>
</dbReference>
<dbReference type="EC" id="3.6.1.66" evidence="10"/>
<feature type="binding site" evidence="10">
    <location>
        <position position="70"/>
    </location>
    <ligand>
        <name>substrate</name>
    </ligand>
</feature>
<keyword evidence="13" id="KW-1185">Reference proteome</keyword>
<dbReference type="NCBIfam" id="TIGR00042">
    <property type="entry name" value="RdgB/HAM1 family non-canonical purine NTP pyrophosphatase"/>
    <property type="match status" value="1"/>
</dbReference>
<keyword evidence="4 10" id="KW-0547">Nucleotide-binding</keyword>
<dbReference type="PANTHER" id="PTHR11067:SF9">
    <property type="entry name" value="INOSINE TRIPHOSPHATE PYROPHOSPHATASE"/>
    <property type="match status" value="1"/>
</dbReference>
<feature type="active site" description="Proton acceptor" evidence="10">
    <location>
        <position position="69"/>
    </location>
</feature>
<evidence type="ECO:0000256" key="1">
    <source>
        <dbReference type="ARBA" id="ARBA00008023"/>
    </source>
</evidence>
<feature type="binding site" evidence="10">
    <location>
        <begin position="149"/>
        <end position="152"/>
    </location>
    <ligand>
        <name>substrate</name>
    </ligand>
</feature>
<dbReference type="AlphaFoldDB" id="A0A401UAX3"/>
<evidence type="ECO:0000313" key="13">
    <source>
        <dbReference type="Proteomes" id="UP000288227"/>
    </source>
</evidence>
<comment type="catalytic activity">
    <reaction evidence="8 10">
        <text>dITP + H2O = dIMP + diphosphate + H(+)</text>
        <dbReference type="Rhea" id="RHEA:28342"/>
        <dbReference type="ChEBI" id="CHEBI:15377"/>
        <dbReference type="ChEBI" id="CHEBI:15378"/>
        <dbReference type="ChEBI" id="CHEBI:33019"/>
        <dbReference type="ChEBI" id="CHEBI:61194"/>
        <dbReference type="ChEBI" id="CHEBI:61382"/>
        <dbReference type="EC" id="3.6.1.66"/>
    </reaction>
</comment>